<accession>A0ACC2PR54</accession>
<dbReference type="EMBL" id="CM056741">
    <property type="protein sequence ID" value="KAJ8685882.1"/>
    <property type="molecule type" value="Genomic_DNA"/>
</dbReference>
<organism evidence="1 2">
    <name type="scientific">Eretmocerus hayati</name>
    <dbReference type="NCBI Taxonomy" id="131215"/>
    <lineage>
        <taxon>Eukaryota</taxon>
        <taxon>Metazoa</taxon>
        <taxon>Ecdysozoa</taxon>
        <taxon>Arthropoda</taxon>
        <taxon>Hexapoda</taxon>
        <taxon>Insecta</taxon>
        <taxon>Pterygota</taxon>
        <taxon>Neoptera</taxon>
        <taxon>Endopterygota</taxon>
        <taxon>Hymenoptera</taxon>
        <taxon>Apocrita</taxon>
        <taxon>Proctotrupomorpha</taxon>
        <taxon>Chalcidoidea</taxon>
        <taxon>Aphelinidae</taxon>
        <taxon>Aphelininae</taxon>
        <taxon>Eretmocerus</taxon>
    </lineage>
</organism>
<protein>
    <submittedName>
        <fullName evidence="1">Uncharacterized protein</fullName>
    </submittedName>
</protein>
<reference evidence="1" key="1">
    <citation type="submission" date="2023-04" db="EMBL/GenBank/DDBJ databases">
        <title>A chromosome-level genome assembly of the parasitoid wasp Eretmocerus hayati.</title>
        <authorList>
            <person name="Zhong Y."/>
            <person name="Liu S."/>
            <person name="Liu Y."/>
        </authorList>
    </citation>
    <scope>NUCLEOTIDE SEQUENCE</scope>
    <source>
        <strain evidence="1">ZJU_SS_LIU_2023</strain>
    </source>
</reference>
<sequence>MGKDLTRTREELAKAHAELSIEEAKYKKLENRLIECFQDVLPSSKRVTGDQSIHPSSSNSTLSLMDDQSLNGSGTGTMLNVEGNSRKKKQRPVRKKGREQFPLPTTYTLDHKIKAIVDNPKLPVKEVVNEALPLMFSEEEPRSSCLFGRRKIDKELRDKDEEPKDRPPLDPDMLNALMRVVFGPGKVRAADSRTTYMFSPTYDPQGLQVIPGWVDQAELPTYVDPLALRK</sequence>
<evidence type="ECO:0000313" key="2">
    <source>
        <dbReference type="Proteomes" id="UP001239111"/>
    </source>
</evidence>
<gene>
    <name evidence="1" type="ORF">QAD02_021675</name>
</gene>
<evidence type="ECO:0000313" key="1">
    <source>
        <dbReference type="EMBL" id="KAJ8685882.1"/>
    </source>
</evidence>
<keyword evidence="2" id="KW-1185">Reference proteome</keyword>
<proteinExistence type="predicted"/>
<dbReference type="Proteomes" id="UP001239111">
    <property type="component" value="Chromosome 1"/>
</dbReference>
<name>A0ACC2PR54_9HYME</name>
<comment type="caution">
    <text evidence="1">The sequence shown here is derived from an EMBL/GenBank/DDBJ whole genome shotgun (WGS) entry which is preliminary data.</text>
</comment>